<dbReference type="Pfam" id="PF02493">
    <property type="entry name" value="MORN"/>
    <property type="match status" value="3"/>
</dbReference>
<feature type="compositionally biased region" description="Polar residues" evidence="3">
    <location>
        <begin position="550"/>
        <end position="562"/>
    </location>
</feature>
<dbReference type="AlphaFoldDB" id="K0R8T3"/>
<feature type="compositionally biased region" description="Basic and acidic residues" evidence="3">
    <location>
        <begin position="389"/>
        <end position="407"/>
    </location>
</feature>
<dbReference type="EMBL" id="AGNL01045703">
    <property type="protein sequence ID" value="EJK48564.1"/>
    <property type="molecule type" value="Genomic_DNA"/>
</dbReference>
<keyword evidence="1" id="KW-0677">Repeat</keyword>
<feature type="compositionally biased region" description="Basic and acidic residues" evidence="3">
    <location>
        <begin position="638"/>
        <end position="650"/>
    </location>
</feature>
<comment type="caution">
    <text evidence="4">The sequence shown here is derived from an EMBL/GenBank/DDBJ whole genome shotgun (WGS) entry which is preliminary data.</text>
</comment>
<feature type="compositionally biased region" description="Basic and acidic residues" evidence="3">
    <location>
        <begin position="8"/>
        <end position="22"/>
    </location>
</feature>
<feature type="region of interest" description="Disordered" evidence="3">
    <location>
        <begin position="276"/>
        <end position="329"/>
    </location>
</feature>
<sequence length="1206" mass="134723">MFAVPEDQSVKMEDGTDSRHNGDWGGGSGCAGDEDESDLGDEGHGHGATEMLDMKGPAPVLSSPNEYEDIIAAYETKILRLERLNATLNDNVAELLLESQEMIADENVRSSSARNVPQIEEDDDMMLTEEHYIQQIEKLTKSIQKMQRKLDSKQRLVGQLSINLKTAAEKVHSLGLQNEQYKKDLESVNSKVKVNQSRKDVKEAKRLRQIHSYQKQVLQNELMAFQYLIRRNESQNSSSRKELIDDYRSGDAIWNQSIERPENTLKRVIRQLRSGEKDGVDEIEPTPTHASSGTERDTNNPVINSKTRAVSAPPRRHDLTPSSQQHENKSLVINIMDSVSSMFGPRGNESPEKIAPKKYHPAGGESLSGHVVHEGGCESDVGEVQTKAGVHEKRRFDLDELRKRFESDSESSSNVSSSSEESIGEEESDHESSSSEKSEEQQSFEEETVPEHAKYDEGSMSGGDDPSDVAAPVSDSLQRRDDSGEDHHKESMATTDMECPIHDHEEDRPLQYNVDPSTTCRPQLNEEVHREVMDMDGSSLLGVTTTALDESVSSGSDINNEPSEPFMPSSPLEDKHRLESIASSCGESDNTIQRLREIVLNGGAVDVPAFEPEDLPCDFGGEMRKKEGVGDDGSAVDHSSEVHLHSDIDQRTNSPASWPEEAHGGHDASSATSKTENQEISDDGNASNSVHHIMNAQVDVTTEIQAEEFHYEAPQSEEDHAFTANPCTINTDEDDDDNSMLHDINQEHSGDDYYFAREGKDRDGVESVCSEHVSRVNSGLDTCSEDDEPSLSRLKSDSTDHDYIGMVNPAVDHVEILTELSETAGRVEELDGQPENNEQVAANAGSNVEVENVFENSQEPSVDIPESSSTTEEKEDEEKEDDQVAELPPVDFIPVASIEKSRRVPRSTASVFTMKTAMTDGTHARIAQASEDKRKISNSKLFLENLARMDAHRQSRLGGADDDDRSSSHYRDAISRFADGTAAVKKQPAALSRRQLYQRVEPPNSTVHNSSSCSDLYVDLAKDILNPEERQLLVTSKDNEKYLVPRYRPPVQPPDEKKSAPLFKKGLKDGFYLYESSSGNKYSGMWKDGRRHGYGIAKYRDGEVFSGEWRRGRRHGHGVLHLKNKEVFDGDWQGNKKHGLGQYYWSDGECDISWYEDDVRLESVRWTKDRRRAFLLDLVTSKKEQISLVRAANIVKAWQEKAQIFD</sequence>
<feature type="region of interest" description="Disordered" evidence="3">
    <location>
        <begin position="778"/>
        <end position="798"/>
    </location>
</feature>
<dbReference type="PANTHER" id="PTHR43215:SF14">
    <property type="entry name" value="RADIAL SPOKE HEAD 1 HOMOLOG"/>
    <property type="match status" value="1"/>
</dbReference>
<keyword evidence="2" id="KW-0175">Coiled coil</keyword>
<dbReference type="PANTHER" id="PTHR43215">
    <property type="entry name" value="RADIAL SPOKE HEAD 1 HOMOLOG"/>
    <property type="match status" value="1"/>
</dbReference>
<feature type="coiled-coil region" evidence="2">
    <location>
        <begin position="129"/>
        <end position="163"/>
    </location>
</feature>
<feature type="compositionally biased region" description="Low complexity" evidence="3">
    <location>
        <begin position="410"/>
        <end position="421"/>
    </location>
</feature>
<dbReference type="OrthoDB" id="270720at2759"/>
<feature type="region of interest" description="Disordered" evidence="3">
    <location>
        <begin position="342"/>
        <end position="521"/>
    </location>
</feature>
<name>K0R8T3_THAOC</name>
<evidence type="ECO:0000313" key="5">
    <source>
        <dbReference type="Proteomes" id="UP000266841"/>
    </source>
</evidence>
<feature type="region of interest" description="Disordered" evidence="3">
    <location>
        <begin position="1"/>
        <end position="52"/>
    </location>
</feature>
<feature type="region of interest" description="Disordered" evidence="3">
    <location>
        <begin position="855"/>
        <end position="888"/>
    </location>
</feature>
<dbReference type="eggNOG" id="KOG0231">
    <property type="taxonomic scope" value="Eukaryota"/>
</dbReference>
<dbReference type="Gene3D" id="2.20.110.10">
    <property type="entry name" value="Histone H3 K4-specific methyltransferase SET7/9 N-terminal domain"/>
    <property type="match status" value="2"/>
</dbReference>
<accession>K0R8T3</accession>
<keyword evidence="5" id="KW-1185">Reference proteome</keyword>
<proteinExistence type="predicted"/>
<reference evidence="4 5" key="1">
    <citation type="journal article" date="2012" name="Genome Biol.">
        <title>Genome and low-iron response of an oceanic diatom adapted to chronic iron limitation.</title>
        <authorList>
            <person name="Lommer M."/>
            <person name="Specht M."/>
            <person name="Roy A.S."/>
            <person name="Kraemer L."/>
            <person name="Andreson R."/>
            <person name="Gutowska M.A."/>
            <person name="Wolf J."/>
            <person name="Bergner S.V."/>
            <person name="Schilhabel M.B."/>
            <person name="Klostermeier U.C."/>
            <person name="Beiko R.G."/>
            <person name="Rosenstiel P."/>
            <person name="Hippler M."/>
            <person name="Laroche J."/>
        </authorList>
    </citation>
    <scope>NUCLEOTIDE SEQUENCE [LARGE SCALE GENOMIC DNA]</scope>
    <source>
        <strain evidence="4 5">CCMP1005</strain>
    </source>
</reference>
<dbReference type="FunFam" id="2.20.110.10:FF:000002">
    <property type="entry name" value="Phosphatidylinositol 4-phosphate 5-kinase 8"/>
    <property type="match status" value="1"/>
</dbReference>
<evidence type="ECO:0000313" key="4">
    <source>
        <dbReference type="EMBL" id="EJK48564.1"/>
    </source>
</evidence>
<organism evidence="4 5">
    <name type="scientific">Thalassiosira oceanica</name>
    <name type="common">Marine diatom</name>
    <dbReference type="NCBI Taxonomy" id="159749"/>
    <lineage>
        <taxon>Eukaryota</taxon>
        <taxon>Sar</taxon>
        <taxon>Stramenopiles</taxon>
        <taxon>Ochrophyta</taxon>
        <taxon>Bacillariophyta</taxon>
        <taxon>Coscinodiscophyceae</taxon>
        <taxon>Thalassiosirophycidae</taxon>
        <taxon>Thalassiosirales</taxon>
        <taxon>Thalassiosiraceae</taxon>
        <taxon>Thalassiosira</taxon>
    </lineage>
</organism>
<dbReference type="OMA" id="QTPDFEI"/>
<evidence type="ECO:0000256" key="1">
    <source>
        <dbReference type="ARBA" id="ARBA00022737"/>
    </source>
</evidence>
<feature type="compositionally biased region" description="Polar residues" evidence="3">
    <location>
        <begin position="288"/>
        <end position="308"/>
    </location>
</feature>
<dbReference type="SUPFAM" id="SSF82185">
    <property type="entry name" value="Histone H3 K4-specific methyltransferase SET7/9 N-terminal domain"/>
    <property type="match status" value="1"/>
</dbReference>
<feature type="compositionally biased region" description="Basic and acidic residues" evidence="3">
    <location>
        <begin position="499"/>
        <end position="509"/>
    </location>
</feature>
<feature type="coiled-coil region" evidence="2">
    <location>
        <begin position="71"/>
        <end position="98"/>
    </location>
</feature>
<gene>
    <name evidence="4" type="ORF">THAOC_32629</name>
</gene>
<feature type="compositionally biased region" description="Basic and acidic residues" evidence="3">
    <location>
        <begin position="430"/>
        <end position="440"/>
    </location>
</feature>
<feature type="region of interest" description="Disordered" evidence="3">
    <location>
        <begin position="550"/>
        <end position="575"/>
    </location>
</feature>
<protein>
    <submittedName>
        <fullName evidence="4">Uncharacterized protein</fullName>
    </submittedName>
</protein>
<evidence type="ECO:0000256" key="2">
    <source>
        <dbReference type="SAM" id="Coils"/>
    </source>
</evidence>
<feature type="region of interest" description="Disordered" evidence="3">
    <location>
        <begin position="616"/>
        <end position="688"/>
    </location>
</feature>
<dbReference type="InterPro" id="IPR003409">
    <property type="entry name" value="MORN"/>
</dbReference>
<feature type="compositionally biased region" description="Acidic residues" evidence="3">
    <location>
        <begin position="873"/>
        <end position="884"/>
    </location>
</feature>
<dbReference type="SMART" id="SM00698">
    <property type="entry name" value="MORN"/>
    <property type="match status" value="3"/>
</dbReference>
<dbReference type="Proteomes" id="UP000266841">
    <property type="component" value="Unassembled WGS sequence"/>
</dbReference>
<evidence type="ECO:0000256" key="3">
    <source>
        <dbReference type="SAM" id="MobiDB-lite"/>
    </source>
</evidence>
<feature type="compositionally biased region" description="Basic and acidic residues" evidence="3">
    <location>
        <begin position="477"/>
        <end position="491"/>
    </location>
</feature>